<sequence>MNYIKETEKWLYNYKTMMAGIENLYRLYEEKEKEAQEGHPIRYDRDKLSPTYVFSSETENIALDLVIIKSRIEKMKVKVKNIETALETLNDAERMIIEMKYFEGCRWQQISYKAQYNERWCKEIRKRAIEKMAIGMFGETQHDYSTKFG</sequence>
<dbReference type="Gene3D" id="1.20.140.160">
    <property type="match status" value="1"/>
</dbReference>
<dbReference type="InterPro" id="IPR013324">
    <property type="entry name" value="RNA_pol_sigma_r3/r4-like"/>
</dbReference>
<organism evidence="1 2">
    <name type="scientific">Oxobacter pfennigii</name>
    <dbReference type="NCBI Taxonomy" id="36849"/>
    <lineage>
        <taxon>Bacteria</taxon>
        <taxon>Bacillati</taxon>
        <taxon>Bacillota</taxon>
        <taxon>Clostridia</taxon>
        <taxon>Eubacteriales</taxon>
        <taxon>Clostridiaceae</taxon>
        <taxon>Oxobacter</taxon>
    </lineage>
</organism>
<name>A0A0N8NTU5_9CLOT</name>
<evidence type="ECO:0000313" key="1">
    <source>
        <dbReference type="EMBL" id="KPU45808.1"/>
    </source>
</evidence>
<reference evidence="1 2" key="1">
    <citation type="submission" date="2015-09" db="EMBL/GenBank/DDBJ databases">
        <title>Genome sequence of Oxobacter pfennigii DSM 3222.</title>
        <authorList>
            <person name="Poehlein A."/>
            <person name="Bengelsdorf F.R."/>
            <person name="Schiel-Bengelsdorf B."/>
            <person name="Duerre P."/>
            <person name="Daniel R."/>
        </authorList>
    </citation>
    <scope>NUCLEOTIDE SEQUENCE [LARGE SCALE GENOMIC DNA]</scope>
    <source>
        <strain evidence="1 2">DSM 3222</strain>
    </source>
</reference>
<evidence type="ECO:0000313" key="2">
    <source>
        <dbReference type="Proteomes" id="UP000050326"/>
    </source>
</evidence>
<proteinExistence type="predicted"/>
<keyword evidence="2" id="KW-1185">Reference proteome</keyword>
<protein>
    <submittedName>
        <fullName evidence="1">Uncharacterized protein</fullName>
    </submittedName>
</protein>
<comment type="caution">
    <text evidence="1">The sequence shown here is derived from an EMBL/GenBank/DDBJ whole genome shotgun (WGS) entry which is preliminary data.</text>
</comment>
<dbReference type="STRING" id="36849.OXPF_05970"/>
<dbReference type="Proteomes" id="UP000050326">
    <property type="component" value="Unassembled WGS sequence"/>
</dbReference>
<dbReference type="EMBL" id="LKET01000019">
    <property type="protein sequence ID" value="KPU45808.1"/>
    <property type="molecule type" value="Genomic_DNA"/>
</dbReference>
<dbReference type="SUPFAM" id="SSF88659">
    <property type="entry name" value="Sigma3 and sigma4 domains of RNA polymerase sigma factors"/>
    <property type="match status" value="1"/>
</dbReference>
<dbReference type="AlphaFoldDB" id="A0A0N8NTU5"/>
<accession>A0A0N8NTU5</accession>
<dbReference type="OrthoDB" id="1706986at2"/>
<gene>
    <name evidence="1" type="ORF">OXPF_05970</name>
</gene>
<dbReference type="RefSeq" id="WP_054873722.1">
    <property type="nucleotide sequence ID" value="NZ_LKET01000019.1"/>
</dbReference>